<keyword evidence="5" id="KW-1185">Reference proteome</keyword>
<dbReference type="PROSITE" id="PS50921">
    <property type="entry name" value="ANTAR"/>
    <property type="match status" value="1"/>
</dbReference>
<dbReference type="SUPFAM" id="SSF55781">
    <property type="entry name" value="GAF domain-like"/>
    <property type="match status" value="1"/>
</dbReference>
<reference evidence="4 5" key="1">
    <citation type="submission" date="2020-02" db="EMBL/GenBank/DDBJ databases">
        <title>Whole-genome analyses of novel actinobacteria.</title>
        <authorList>
            <person name="Sahin N."/>
        </authorList>
    </citation>
    <scope>NUCLEOTIDE SEQUENCE [LARGE SCALE GENOMIC DNA]</scope>
    <source>
        <strain evidence="4 5">A7024</strain>
    </source>
</reference>
<dbReference type="InterPro" id="IPR029016">
    <property type="entry name" value="GAF-like_dom_sf"/>
</dbReference>
<organism evidence="4 5">
    <name type="scientific">Streptomyces coryli</name>
    <dbReference type="NCBI Taxonomy" id="1128680"/>
    <lineage>
        <taxon>Bacteria</taxon>
        <taxon>Bacillati</taxon>
        <taxon>Actinomycetota</taxon>
        <taxon>Actinomycetes</taxon>
        <taxon>Kitasatosporales</taxon>
        <taxon>Streptomycetaceae</taxon>
        <taxon>Streptomyces</taxon>
    </lineage>
</organism>
<dbReference type="GO" id="GO:0003723">
    <property type="term" value="F:RNA binding"/>
    <property type="evidence" value="ECO:0007669"/>
    <property type="project" value="InterPro"/>
</dbReference>
<dbReference type="InterPro" id="IPR005561">
    <property type="entry name" value="ANTAR"/>
</dbReference>
<protein>
    <submittedName>
        <fullName evidence="4">ANTAR domain-containing protein</fullName>
    </submittedName>
</protein>
<evidence type="ECO:0000256" key="2">
    <source>
        <dbReference type="ARBA" id="ARBA00023163"/>
    </source>
</evidence>
<evidence type="ECO:0000313" key="5">
    <source>
        <dbReference type="Proteomes" id="UP000481583"/>
    </source>
</evidence>
<dbReference type="Pfam" id="PF03861">
    <property type="entry name" value="ANTAR"/>
    <property type="match status" value="1"/>
</dbReference>
<dbReference type="Gene3D" id="3.30.750.24">
    <property type="entry name" value="STAS domain"/>
    <property type="match status" value="1"/>
</dbReference>
<dbReference type="RefSeq" id="WP_165240711.1">
    <property type="nucleotide sequence ID" value="NZ_JAAKZV010000141.1"/>
</dbReference>
<dbReference type="SMART" id="SM01012">
    <property type="entry name" value="ANTAR"/>
    <property type="match status" value="1"/>
</dbReference>
<dbReference type="SUPFAM" id="SSF52172">
    <property type="entry name" value="CheY-like"/>
    <property type="match status" value="1"/>
</dbReference>
<name>A0A6G4U7Q2_9ACTN</name>
<dbReference type="AlphaFoldDB" id="A0A6G4U7Q2"/>
<comment type="caution">
    <text evidence="4">The sequence shown here is derived from an EMBL/GenBank/DDBJ whole genome shotgun (WGS) entry which is preliminary data.</text>
</comment>
<dbReference type="Gene3D" id="3.30.450.40">
    <property type="match status" value="1"/>
</dbReference>
<evidence type="ECO:0000313" key="4">
    <source>
        <dbReference type="EMBL" id="NGN67418.1"/>
    </source>
</evidence>
<dbReference type="InterPro" id="IPR036513">
    <property type="entry name" value="STAS_dom_sf"/>
</dbReference>
<dbReference type="Gene3D" id="1.10.10.10">
    <property type="entry name" value="Winged helix-like DNA-binding domain superfamily/Winged helix DNA-binding domain"/>
    <property type="match status" value="1"/>
</dbReference>
<evidence type="ECO:0000256" key="1">
    <source>
        <dbReference type="ARBA" id="ARBA00023015"/>
    </source>
</evidence>
<keyword evidence="2" id="KW-0804">Transcription</keyword>
<sequence>MRAATTEVVRLPGGDSVWVVRARGALDGSDHPAIGAVRRPDPDCDTVVVELLGVPRVTAAALKALTRCAKELADHGRGLLLVGGRAAAGELLDDFALPDFPSAEAALALPPVGAAGPVTDDEAADPLPGELEVRRLRAEVRDLRARARAHPQISRALGVLEERYGLPLDHTAFELLKKASQRHNVRMRALAAAVVAYPRPERAGGAWFPGRLARPAPPLPFAGDIDVQQANVSAVLGSMLRHVLDISATGMGNVQLVEPVRGHLRIEKHQGLTDDFVTYFDEVGRDGTSCALAAQQTRRVTVTDVEHDPVFTDGARQAILAAGSRGCHSTPLLSDLSDRHQVLGMVSSHHDAPVGALTNAQAAALDEAGRHTGRWLHWHRHTVLLDALDELHRLAVSRSRSSR</sequence>
<accession>A0A6G4U7Q2</accession>
<gene>
    <name evidence="4" type="ORF">G5C51_26375</name>
</gene>
<keyword evidence="1" id="KW-0805">Transcription regulation</keyword>
<dbReference type="Proteomes" id="UP000481583">
    <property type="component" value="Unassembled WGS sequence"/>
</dbReference>
<evidence type="ECO:0000259" key="3">
    <source>
        <dbReference type="PROSITE" id="PS50921"/>
    </source>
</evidence>
<feature type="domain" description="ANTAR" evidence="3">
    <location>
        <begin position="133"/>
        <end position="195"/>
    </location>
</feature>
<dbReference type="SUPFAM" id="SSF52091">
    <property type="entry name" value="SpoIIaa-like"/>
    <property type="match status" value="1"/>
</dbReference>
<dbReference type="InterPro" id="IPR011006">
    <property type="entry name" value="CheY-like_superfamily"/>
</dbReference>
<dbReference type="EMBL" id="JAAKZV010000141">
    <property type="protein sequence ID" value="NGN67418.1"/>
    <property type="molecule type" value="Genomic_DNA"/>
</dbReference>
<proteinExistence type="predicted"/>
<dbReference type="InterPro" id="IPR036388">
    <property type="entry name" value="WH-like_DNA-bd_sf"/>
</dbReference>